<sequence>MSCRTGAKVGSVVRCLECGRGWGLGTELHPSLPSPESPSCRSRVTEAQQGSWPLVLTLIRGALMGAGFLLTYGLTWIYYTRSADPFLSREV</sequence>
<keyword evidence="1" id="KW-1133">Transmembrane helix</keyword>
<keyword evidence="1" id="KW-0472">Membrane</keyword>
<dbReference type="EMBL" id="SGJD01003957">
    <property type="protein sequence ID" value="KAB0392257.1"/>
    <property type="molecule type" value="Genomic_DNA"/>
</dbReference>
<name>A0A643BWA9_BALPH</name>
<organism evidence="2 3">
    <name type="scientific">Balaenoptera physalus</name>
    <name type="common">Fin whale</name>
    <name type="synonym">Balaena physalus</name>
    <dbReference type="NCBI Taxonomy" id="9770"/>
    <lineage>
        <taxon>Eukaryota</taxon>
        <taxon>Metazoa</taxon>
        <taxon>Chordata</taxon>
        <taxon>Craniata</taxon>
        <taxon>Vertebrata</taxon>
        <taxon>Euteleostomi</taxon>
        <taxon>Mammalia</taxon>
        <taxon>Eutheria</taxon>
        <taxon>Laurasiatheria</taxon>
        <taxon>Artiodactyla</taxon>
        <taxon>Whippomorpha</taxon>
        <taxon>Cetacea</taxon>
        <taxon>Mysticeti</taxon>
        <taxon>Balaenopteridae</taxon>
        <taxon>Balaenoptera</taxon>
    </lineage>
</organism>
<feature type="transmembrane region" description="Helical" evidence="1">
    <location>
        <begin position="58"/>
        <end position="79"/>
    </location>
</feature>
<gene>
    <name evidence="2" type="ORF">E2I00_010206</name>
</gene>
<reference evidence="2 3" key="1">
    <citation type="journal article" date="2019" name="PLoS ONE">
        <title>Genomic analyses reveal an absence of contemporary introgressive admixture between fin whales and blue whales, despite known hybrids.</title>
        <authorList>
            <person name="Westbury M.V."/>
            <person name="Petersen B."/>
            <person name="Lorenzen E.D."/>
        </authorList>
    </citation>
    <scope>NUCLEOTIDE SEQUENCE [LARGE SCALE GENOMIC DNA]</scope>
    <source>
        <strain evidence="2">FinWhale-01</strain>
    </source>
</reference>
<keyword evidence="3" id="KW-1185">Reference proteome</keyword>
<dbReference type="OrthoDB" id="9808722at2759"/>
<evidence type="ECO:0000256" key="1">
    <source>
        <dbReference type="SAM" id="Phobius"/>
    </source>
</evidence>
<proteinExistence type="predicted"/>
<protein>
    <submittedName>
        <fullName evidence="2">Uncharacterized protein</fullName>
    </submittedName>
</protein>
<dbReference type="AlphaFoldDB" id="A0A643BWA9"/>
<accession>A0A643BWA9</accession>
<comment type="caution">
    <text evidence="2">The sequence shown here is derived from an EMBL/GenBank/DDBJ whole genome shotgun (WGS) entry which is preliminary data.</text>
</comment>
<dbReference type="Proteomes" id="UP000437017">
    <property type="component" value="Unassembled WGS sequence"/>
</dbReference>
<evidence type="ECO:0000313" key="3">
    <source>
        <dbReference type="Proteomes" id="UP000437017"/>
    </source>
</evidence>
<keyword evidence="1" id="KW-0812">Transmembrane</keyword>
<evidence type="ECO:0000313" key="2">
    <source>
        <dbReference type="EMBL" id="KAB0392257.1"/>
    </source>
</evidence>